<keyword evidence="4" id="KW-0574">Periplasm</keyword>
<dbReference type="EMBL" id="AP024355">
    <property type="protein sequence ID" value="BCR05353.1"/>
    <property type="molecule type" value="Genomic_DNA"/>
</dbReference>
<dbReference type="InterPro" id="IPR009094">
    <property type="entry name" value="DiS-bond_isomerase_DsbC/G_N_sf"/>
</dbReference>
<dbReference type="Proteomes" id="UP001319827">
    <property type="component" value="Chromosome"/>
</dbReference>
<feature type="domain" description="Disulphide bond isomerase DsbC/G N-terminal" evidence="8">
    <location>
        <begin position="30"/>
        <end position="91"/>
    </location>
</feature>
<accession>A0ABN6DZ56</accession>
<dbReference type="Gene3D" id="3.40.30.10">
    <property type="entry name" value="Glutaredoxin"/>
    <property type="match status" value="1"/>
</dbReference>
<evidence type="ECO:0000256" key="3">
    <source>
        <dbReference type="ARBA" id="ARBA00022729"/>
    </source>
</evidence>
<organism evidence="10 11">
    <name type="scientific">Desulfuromonas versatilis</name>
    <dbReference type="NCBI Taxonomy" id="2802975"/>
    <lineage>
        <taxon>Bacteria</taxon>
        <taxon>Pseudomonadati</taxon>
        <taxon>Thermodesulfobacteriota</taxon>
        <taxon>Desulfuromonadia</taxon>
        <taxon>Desulfuromonadales</taxon>
        <taxon>Desulfuromonadaceae</taxon>
        <taxon>Desulfuromonas</taxon>
    </lineage>
</organism>
<dbReference type="SUPFAM" id="SSF52833">
    <property type="entry name" value="Thioredoxin-like"/>
    <property type="match status" value="1"/>
</dbReference>
<evidence type="ECO:0000256" key="7">
    <source>
        <dbReference type="SAM" id="SignalP"/>
    </source>
</evidence>
<name>A0ABN6DZ56_9BACT</name>
<evidence type="ECO:0000259" key="8">
    <source>
        <dbReference type="Pfam" id="PF10411"/>
    </source>
</evidence>
<dbReference type="InterPro" id="IPR033954">
    <property type="entry name" value="DiS-bond_Isoase_DsbC/G"/>
</dbReference>
<dbReference type="PANTHER" id="PTHR35272">
    <property type="entry name" value="THIOL:DISULFIDE INTERCHANGE PROTEIN DSBC-RELATED"/>
    <property type="match status" value="1"/>
</dbReference>
<dbReference type="Pfam" id="PF13098">
    <property type="entry name" value="Thioredoxin_2"/>
    <property type="match status" value="1"/>
</dbReference>
<comment type="similarity">
    <text evidence="2">Belongs to the thioredoxin family. DsbC subfamily.</text>
</comment>
<dbReference type="InterPro" id="IPR012336">
    <property type="entry name" value="Thioredoxin-like_fold"/>
</dbReference>
<dbReference type="Pfam" id="PF10411">
    <property type="entry name" value="DsbC_N"/>
    <property type="match status" value="1"/>
</dbReference>
<dbReference type="RefSeq" id="WP_221248783.1">
    <property type="nucleotide sequence ID" value="NZ_AP024355.1"/>
</dbReference>
<feature type="chain" id="PRO_5045202375" evidence="7">
    <location>
        <begin position="25"/>
        <end position="237"/>
    </location>
</feature>
<protein>
    <submittedName>
        <fullName evidence="10">Protein disulfide-isomerase</fullName>
    </submittedName>
</protein>
<dbReference type="InterPro" id="IPR036249">
    <property type="entry name" value="Thioredoxin-like_sf"/>
</dbReference>
<evidence type="ECO:0000259" key="9">
    <source>
        <dbReference type="Pfam" id="PF13098"/>
    </source>
</evidence>
<evidence type="ECO:0000256" key="5">
    <source>
        <dbReference type="ARBA" id="ARBA00023157"/>
    </source>
</evidence>
<comment type="subcellular location">
    <subcellularLocation>
        <location evidence="1">Periplasm</location>
    </subcellularLocation>
</comment>
<dbReference type="CDD" id="cd03020">
    <property type="entry name" value="DsbA_DsbC_DsbG"/>
    <property type="match status" value="1"/>
</dbReference>
<reference evidence="10 11" key="2">
    <citation type="journal article" date="2021" name="Int. J. Syst. Evol. Microbiol.">
        <title>Isolation and Polyphasic Characterization of Desulfuromonas versatilis sp. Nov., an Electrogenic Bacteria Capable of Versatile Metabolism Isolated from a Graphene Oxide-Reducing Enrichment Culture.</title>
        <authorList>
            <person name="Xie L."/>
            <person name="Yoshida N."/>
            <person name="Ishii S."/>
            <person name="Meng L."/>
        </authorList>
    </citation>
    <scope>NUCLEOTIDE SEQUENCE [LARGE SCALE GENOMIC DNA]</scope>
    <source>
        <strain evidence="10 11">NIT-T3</strain>
    </source>
</reference>
<reference evidence="10 11" key="1">
    <citation type="journal article" date="2016" name="C (Basel)">
        <title>Selective Growth of and Electricity Production by Marine Exoelectrogenic Bacteria in Self-Aggregated Hydrogel of Microbially Reduced Graphene Oxide.</title>
        <authorList>
            <person name="Yoshida N."/>
            <person name="Goto Y."/>
            <person name="Miyata Y."/>
        </authorList>
    </citation>
    <scope>NUCLEOTIDE SEQUENCE [LARGE SCALE GENOMIC DNA]</scope>
    <source>
        <strain evidence="10 11">NIT-T3</strain>
    </source>
</reference>
<keyword evidence="5" id="KW-1015">Disulfide bond</keyword>
<dbReference type="InterPro" id="IPR051470">
    <property type="entry name" value="Thiol:disulfide_interchange"/>
</dbReference>
<keyword evidence="6" id="KW-0676">Redox-active center</keyword>
<evidence type="ECO:0000313" key="10">
    <source>
        <dbReference type="EMBL" id="BCR05353.1"/>
    </source>
</evidence>
<evidence type="ECO:0000256" key="2">
    <source>
        <dbReference type="ARBA" id="ARBA00009813"/>
    </source>
</evidence>
<keyword evidence="11" id="KW-1185">Reference proteome</keyword>
<dbReference type="Gene3D" id="3.10.450.70">
    <property type="entry name" value="Disulphide bond isomerase, DsbC/G, N-terminal"/>
    <property type="match status" value="1"/>
</dbReference>
<keyword evidence="3 7" id="KW-0732">Signal</keyword>
<evidence type="ECO:0000313" key="11">
    <source>
        <dbReference type="Proteomes" id="UP001319827"/>
    </source>
</evidence>
<sequence>MYRKRLALVFAILCLLAQAGTVLAADQPVADPKVAETFRQAFPQVAFQEIYPSPIPGLYEVLAGNKVLYFAPAGKHLLVGDLWDSQGRNLSRERINQVMSKKVADIPLQKALKIGDGPKTVIEITDPDCPYCREASRFFSTRKDVTRYVFFFPLSIHPEAEAKARYILSSPEPSKAYEEVMTGQFDNKPLPEFKDNHQLETHHQITEWLGIQGTPNFWINGVFISGANFQTIEELLK</sequence>
<proteinExistence type="inferred from homology"/>
<feature type="domain" description="Thioredoxin-like fold" evidence="9">
    <location>
        <begin position="115"/>
        <end position="219"/>
    </location>
</feature>
<dbReference type="PANTHER" id="PTHR35272:SF3">
    <property type="entry name" value="THIOL:DISULFIDE INTERCHANGE PROTEIN DSBC"/>
    <property type="match status" value="1"/>
</dbReference>
<evidence type="ECO:0000256" key="6">
    <source>
        <dbReference type="ARBA" id="ARBA00023284"/>
    </source>
</evidence>
<feature type="signal peptide" evidence="7">
    <location>
        <begin position="1"/>
        <end position="24"/>
    </location>
</feature>
<evidence type="ECO:0000256" key="1">
    <source>
        <dbReference type="ARBA" id="ARBA00004418"/>
    </source>
</evidence>
<dbReference type="SUPFAM" id="SSF54423">
    <property type="entry name" value="DsbC/DsbG N-terminal domain-like"/>
    <property type="match status" value="1"/>
</dbReference>
<evidence type="ECO:0000256" key="4">
    <source>
        <dbReference type="ARBA" id="ARBA00022764"/>
    </source>
</evidence>
<gene>
    <name evidence="10" type="ORF">DESUT3_24220</name>
</gene>
<dbReference type="InterPro" id="IPR018950">
    <property type="entry name" value="DiS-bond_isomerase_DsbC/G_N"/>
</dbReference>